<dbReference type="Gramene" id="Kaladp0045s0043.1.v1.1">
    <property type="protein sequence ID" value="Kaladp0045s0043.1.v1.1.CDS.1"/>
    <property type="gene ID" value="Kaladp0045s0043.v1.1"/>
</dbReference>
<dbReference type="AlphaFoldDB" id="A0A7N0TSD9"/>
<name>A0A7N0TSD9_KALFE</name>
<keyword evidence="2" id="KW-1185">Reference proteome</keyword>
<evidence type="ECO:0000313" key="1">
    <source>
        <dbReference type="EnsemblPlants" id="Kaladp0045s0043.1.v1.1.CDS.1"/>
    </source>
</evidence>
<organism evidence="1 2">
    <name type="scientific">Kalanchoe fedtschenkoi</name>
    <name type="common">Lavender scallops</name>
    <name type="synonym">South American air plant</name>
    <dbReference type="NCBI Taxonomy" id="63787"/>
    <lineage>
        <taxon>Eukaryota</taxon>
        <taxon>Viridiplantae</taxon>
        <taxon>Streptophyta</taxon>
        <taxon>Embryophyta</taxon>
        <taxon>Tracheophyta</taxon>
        <taxon>Spermatophyta</taxon>
        <taxon>Magnoliopsida</taxon>
        <taxon>eudicotyledons</taxon>
        <taxon>Gunneridae</taxon>
        <taxon>Pentapetalae</taxon>
        <taxon>Saxifragales</taxon>
        <taxon>Crassulaceae</taxon>
        <taxon>Kalanchoe</taxon>
    </lineage>
</organism>
<proteinExistence type="predicted"/>
<accession>A0A7N0TSD9</accession>
<evidence type="ECO:0000313" key="2">
    <source>
        <dbReference type="Proteomes" id="UP000594263"/>
    </source>
</evidence>
<reference evidence="1" key="1">
    <citation type="submission" date="2021-01" db="UniProtKB">
        <authorList>
            <consortium name="EnsemblPlants"/>
        </authorList>
    </citation>
    <scope>IDENTIFICATION</scope>
</reference>
<dbReference type="Proteomes" id="UP000594263">
    <property type="component" value="Unplaced"/>
</dbReference>
<dbReference type="EnsemblPlants" id="Kaladp0045s0043.1.v1.1">
    <property type="protein sequence ID" value="Kaladp0045s0043.1.v1.1.CDS.1"/>
    <property type="gene ID" value="Kaladp0045s0043.v1.1"/>
</dbReference>
<sequence>MVGKCYWSDFFFQEAEHIIIFDRKLASPLAEPKLILSFLQDTVIFLECQTYACLSGLDLHTPDSAICLWRLSMILSLFSNVCLPLSFSSLSLSPTSTSARSERSFCLHTC</sequence>
<protein>
    <submittedName>
        <fullName evidence="1">Uncharacterized protein</fullName>
    </submittedName>
</protein>